<dbReference type="InterPro" id="IPR052200">
    <property type="entry name" value="Protoporphyrinogen_IX_DH"/>
</dbReference>
<dbReference type="EMBL" id="UGTA01000001">
    <property type="protein sequence ID" value="SUB59820.1"/>
    <property type="molecule type" value="Genomic_DNA"/>
</dbReference>
<evidence type="ECO:0000256" key="1">
    <source>
        <dbReference type="ARBA" id="ARBA00022630"/>
    </source>
</evidence>
<dbReference type="UniPathway" id="UPA00251">
    <property type="reaction ID" value="UER00324"/>
</dbReference>
<keyword evidence="3 7" id="KW-0547">Nucleotide-binding</keyword>
<dbReference type="InterPro" id="IPR026816">
    <property type="entry name" value="Flavodoxin_dom"/>
</dbReference>
<dbReference type="HAMAP" id="MF_00853">
    <property type="entry name" value="HemG"/>
    <property type="match status" value="1"/>
</dbReference>
<evidence type="ECO:0000313" key="10">
    <source>
        <dbReference type="Proteomes" id="UP000255417"/>
    </source>
</evidence>
<dbReference type="Gene3D" id="3.40.50.360">
    <property type="match status" value="1"/>
</dbReference>
<dbReference type="GO" id="GO:0070819">
    <property type="term" value="F:menaquinone-dependent protoporphyrinogen oxidase activity"/>
    <property type="evidence" value="ECO:0007669"/>
    <property type="project" value="UniProtKB-UniRule"/>
</dbReference>
<evidence type="ECO:0000259" key="8">
    <source>
        <dbReference type="PROSITE" id="PS50902"/>
    </source>
</evidence>
<dbReference type="PANTHER" id="PTHR38030:SF2">
    <property type="entry name" value="PROTOPORPHYRINOGEN IX DEHYDROGENASE [QUINONE]"/>
    <property type="match status" value="1"/>
</dbReference>
<evidence type="ECO:0000313" key="9">
    <source>
        <dbReference type="EMBL" id="SUB59820.1"/>
    </source>
</evidence>
<comment type="cofactor">
    <cofactor evidence="7">
        <name>FMN</name>
        <dbReference type="ChEBI" id="CHEBI:58210"/>
    </cofactor>
    <text evidence="7">Binds 1 FMN non-covalently per subunit.</text>
</comment>
<sequence>MKTLILYLTTDGQTQKIAQHIANEIQGEITLIDLKEQQISAEQLKEADQIIIGASIRYGHFSPMLKKFIQQHYELLNQKKSAFFSVNLVARKEEKNTPETNSYTRKLLAEISWKPTEAAVFAGKLSYPKYNWYDRAIIRFIMKLTGGETDTTKEIEYTDWNKVTEFARKF</sequence>
<comment type="function">
    <text evidence="7">Catalyzes the 6-electron oxidation of protoporphyrinogen IX to form protoporphyrin IX; under anaerobic conditions uses menaquinone as an electron acceptor, under aerobic conditions uses ubiquinone as an electron acceptor.</text>
</comment>
<comment type="catalytic activity">
    <reaction evidence="7">
        <text>protoporphyrinogen IX + 3 a quinone = protoporphyrin IX + 3 a quinol</text>
        <dbReference type="Rhea" id="RHEA:65032"/>
        <dbReference type="ChEBI" id="CHEBI:24646"/>
        <dbReference type="ChEBI" id="CHEBI:57306"/>
        <dbReference type="ChEBI" id="CHEBI:57307"/>
        <dbReference type="ChEBI" id="CHEBI:132124"/>
        <dbReference type="EC" id="1.3.5.3"/>
    </reaction>
</comment>
<dbReference type="PROSITE" id="PS00201">
    <property type="entry name" value="FLAVODOXIN"/>
    <property type="match status" value="1"/>
</dbReference>
<keyword evidence="6 7" id="KW-0627">Porphyrin biosynthesis</keyword>
<dbReference type="InterPro" id="IPR044264">
    <property type="entry name" value="HemG"/>
</dbReference>
<keyword evidence="2 7" id="KW-0288">FMN</keyword>
<dbReference type="SUPFAM" id="SSF52218">
    <property type="entry name" value="Flavoproteins"/>
    <property type="match status" value="1"/>
</dbReference>
<keyword evidence="4 7" id="KW-0560">Oxidoreductase</keyword>
<comment type="pathway">
    <text evidence="7">Porphyrin-containing compound metabolism; protoporphyrin-IX biosynthesis; protoporphyrin-IX from protoporphyrinogen-IX: step 1/1.</text>
</comment>
<evidence type="ECO:0000256" key="6">
    <source>
        <dbReference type="ARBA" id="ARBA00023244"/>
    </source>
</evidence>
<dbReference type="NCBIfam" id="NF008316">
    <property type="entry name" value="PRK11104.1"/>
    <property type="match status" value="1"/>
</dbReference>
<dbReference type="PROSITE" id="PS50902">
    <property type="entry name" value="FLAVODOXIN_LIKE"/>
    <property type="match status" value="1"/>
</dbReference>
<keyword evidence="5" id="KW-0472">Membrane</keyword>
<organism evidence="9 10">
    <name type="scientific">Phocoenobacter uteri</name>
    <dbReference type="NCBI Taxonomy" id="146806"/>
    <lineage>
        <taxon>Bacteria</taxon>
        <taxon>Pseudomonadati</taxon>
        <taxon>Pseudomonadota</taxon>
        <taxon>Gammaproteobacteria</taxon>
        <taxon>Pasteurellales</taxon>
        <taxon>Pasteurellaceae</taxon>
        <taxon>Phocoenobacter</taxon>
    </lineage>
</organism>
<dbReference type="InterPro" id="IPR008254">
    <property type="entry name" value="Flavodoxin/NO_synth"/>
</dbReference>
<feature type="domain" description="Flavodoxin-like" evidence="8">
    <location>
        <begin position="3"/>
        <end position="170"/>
    </location>
</feature>
<keyword evidence="10" id="KW-1185">Reference proteome</keyword>
<dbReference type="GO" id="GO:0004729">
    <property type="term" value="F:oxygen-dependent protoporphyrinogen oxidase activity"/>
    <property type="evidence" value="ECO:0007669"/>
    <property type="project" value="InterPro"/>
</dbReference>
<reference evidence="9 10" key="1">
    <citation type="submission" date="2018-06" db="EMBL/GenBank/DDBJ databases">
        <authorList>
            <consortium name="Pathogen Informatics"/>
            <person name="Doyle S."/>
        </authorList>
    </citation>
    <scope>NUCLEOTIDE SEQUENCE [LARGE SCALE GENOMIC DNA]</scope>
    <source>
        <strain evidence="9 10">NCTC12872</strain>
    </source>
</reference>
<comment type="catalytic activity">
    <reaction evidence="7">
        <text>protoporphyrinogen IX + 3 a menaquinone = protoporphyrin IX + 3 a menaquinol</text>
        <dbReference type="Rhea" id="RHEA:27409"/>
        <dbReference type="Rhea" id="RHEA-COMP:9537"/>
        <dbReference type="Rhea" id="RHEA-COMP:9539"/>
        <dbReference type="ChEBI" id="CHEBI:16374"/>
        <dbReference type="ChEBI" id="CHEBI:18151"/>
        <dbReference type="ChEBI" id="CHEBI:57306"/>
        <dbReference type="ChEBI" id="CHEBI:57307"/>
        <dbReference type="EC" id="1.3.5.3"/>
    </reaction>
</comment>
<keyword evidence="7" id="KW-1003">Cell membrane</keyword>
<keyword evidence="1 7" id="KW-0285">Flavoprotein</keyword>
<dbReference type="GO" id="GO:0006782">
    <property type="term" value="P:protoporphyrinogen IX biosynthetic process"/>
    <property type="evidence" value="ECO:0007669"/>
    <property type="project" value="UniProtKB-UniRule"/>
</dbReference>
<comment type="similarity">
    <text evidence="7">Belongs to the HemG family.</text>
</comment>
<evidence type="ECO:0000256" key="2">
    <source>
        <dbReference type="ARBA" id="ARBA00022643"/>
    </source>
</evidence>
<protein>
    <recommendedName>
        <fullName evidence="7">Protoporphyrinogen IX dehydrogenase [quinone]</fullName>
        <ecNumber evidence="7">1.3.5.3</ecNumber>
    </recommendedName>
    <alternativeName>
        <fullName evidence="7">Protoporphyrinogen IX dehydrogenase [menaquinone]</fullName>
    </alternativeName>
    <alternativeName>
        <fullName evidence="7">Protoporphyrinogen IX dehydrogenase [ubiquinone]</fullName>
    </alternativeName>
    <alternativeName>
        <fullName evidence="7">Protoporphyrinogen oxidase</fullName>
        <shortName evidence="7">PPO</shortName>
    </alternativeName>
</protein>
<evidence type="ECO:0000256" key="5">
    <source>
        <dbReference type="ARBA" id="ARBA00023136"/>
    </source>
</evidence>
<dbReference type="EC" id="1.3.5.3" evidence="7"/>
<evidence type="ECO:0000256" key="7">
    <source>
        <dbReference type="HAMAP-Rule" id="MF_00853"/>
    </source>
</evidence>
<evidence type="ECO:0000256" key="3">
    <source>
        <dbReference type="ARBA" id="ARBA00022741"/>
    </source>
</evidence>
<accession>A0A379CBX7</accession>
<comment type="catalytic activity">
    <reaction evidence="7">
        <text>protoporphyrinogen IX + 3 a ubiquinone = protoporphyrin IX + 3 a ubiquinol</text>
        <dbReference type="Rhea" id="RHEA:63936"/>
        <dbReference type="Rhea" id="RHEA-COMP:9565"/>
        <dbReference type="Rhea" id="RHEA-COMP:9566"/>
        <dbReference type="ChEBI" id="CHEBI:16389"/>
        <dbReference type="ChEBI" id="CHEBI:17976"/>
        <dbReference type="ChEBI" id="CHEBI:57306"/>
        <dbReference type="ChEBI" id="CHEBI:57307"/>
    </reaction>
</comment>
<dbReference type="OrthoDB" id="9795729at2"/>
<comment type="subcellular location">
    <subcellularLocation>
        <location evidence="7">Cell membrane</location>
        <topology evidence="7">Peripheral membrane protein</topology>
    </subcellularLocation>
</comment>
<dbReference type="Pfam" id="PF12724">
    <property type="entry name" value="Flavodoxin_5"/>
    <property type="match status" value="1"/>
</dbReference>
<dbReference type="AlphaFoldDB" id="A0A379CBX7"/>
<dbReference type="RefSeq" id="WP_115316270.1">
    <property type="nucleotide sequence ID" value="NZ_LWIF01000001.1"/>
</dbReference>
<dbReference type="GO" id="GO:0010181">
    <property type="term" value="F:FMN binding"/>
    <property type="evidence" value="ECO:0007669"/>
    <property type="project" value="UniProtKB-UniRule"/>
</dbReference>
<dbReference type="InterPro" id="IPR029039">
    <property type="entry name" value="Flavoprotein-like_sf"/>
</dbReference>
<dbReference type="GO" id="GO:0005886">
    <property type="term" value="C:plasma membrane"/>
    <property type="evidence" value="ECO:0007669"/>
    <property type="project" value="UniProtKB-SubCell"/>
</dbReference>
<dbReference type="GO" id="GO:0009055">
    <property type="term" value="F:electron transfer activity"/>
    <property type="evidence" value="ECO:0007669"/>
    <property type="project" value="InterPro"/>
</dbReference>
<dbReference type="InterPro" id="IPR001226">
    <property type="entry name" value="Flavodoxin_CS"/>
</dbReference>
<evidence type="ECO:0000256" key="4">
    <source>
        <dbReference type="ARBA" id="ARBA00023002"/>
    </source>
</evidence>
<proteinExistence type="inferred from homology"/>
<dbReference type="PANTHER" id="PTHR38030">
    <property type="entry name" value="PROTOPORPHYRINOGEN IX DEHYDROGENASE [MENAQUINONE]"/>
    <property type="match status" value="1"/>
</dbReference>
<name>A0A379CBX7_9PAST</name>
<dbReference type="Proteomes" id="UP000255417">
    <property type="component" value="Unassembled WGS sequence"/>
</dbReference>
<gene>
    <name evidence="7 9" type="primary">hemG</name>
    <name evidence="9" type="ORF">NCTC12872_01868</name>
</gene>